<accession>A0ABU8AUA1</accession>
<feature type="region of interest" description="Disordered" evidence="1">
    <location>
        <begin position="150"/>
        <end position="170"/>
    </location>
</feature>
<proteinExistence type="predicted"/>
<dbReference type="Proteomes" id="UP001310290">
    <property type="component" value="Unassembled WGS sequence"/>
</dbReference>
<sequence>MGNVLPEPPEPTDLAVAARVAQLLLAEHERVDHTDVFALNRAHGALAEALRLLLRAVGAEADGEVSGSRNNPSGQRCPAAHPDDPTSCSGPPTVTVLDRHNAGANGCQHHGARLLASLDGGRVYGLPHATPGTAIRVFKAAEGIRPFPWVGAPRTRPSQLSHAETRGEGQ</sequence>
<reference evidence="2" key="1">
    <citation type="submission" date="2023-04" db="EMBL/GenBank/DDBJ databases">
        <title>Genomic diversity of scab-causing Streptomyces spp. in the province of Quebec, Canada.</title>
        <authorList>
            <person name="Biessy A."/>
            <person name="Cadieux M."/>
            <person name="Ciotola M."/>
            <person name="Filion M."/>
        </authorList>
    </citation>
    <scope>NUCLEOTIDE SEQUENCE</scope>
    <source>
        <strain evidence="2">B21-115</strain>
    </source>
</reference>
<name>A0ABU8AUA1_9ACTN</name>
<gene>
    <name evidence="2" type="ORF">QBA35_28840</name>
</gene>
<feature type="region of interest" description="Disordered" evidence="1">
    <location>
        <begin position="62"/>
        <end position="93"/>
    </location>
</feature>
<evidence type="ECO:0000313" key="2">
    <source>
        <dbReference type="EMBL" id="MEH0637285.1"/>
    </source>
</evidence>
<protein>
    <submittedName>
        <fullName evidence="2">Uncharacterized protein</fullName>
    </submittedName>
</protein>
<dbReference type="EMBL" id="JARULZ010000002">
    <property type="protein sequence ID" value="MEH0637285.1"/>
    <property type="molecule type" value="Genomic_DNA"/>
</dbReference>
<comment type="caution">
    <text evidence="2">The sequence shown here is derived from an EMBL/GenBank/DDBJ whole genome shotgun (WGS) entry which is preliminary data.</text>
</comment>
<evidence type="ECO:0000256" key="1">
    <source>
        <dbReference type="SAM" id="MobiDB-lite"/>
    </source>
</evidence>
<keyword evidence="3" id="KW-1185">Reference proteome</keyword>
<organism evidence="2 3">
    <name type="scientific">Streptomyces bottropensis</name>
    <dbReference type="NCBI Taxonomy" id="42235"/>
    <lineage>
        <taxon>Bacteria</taxon>
        <taxon>Bacillati</taxon>
        <taxon>Actinomycetota</taxon>
        <taxon>Actinomycetes</taxon>
        <taxon>Kitasatosporales</taxon>
        <taxon>Streptomycetaceae</taxon>
        <taxon>Streptomyces</taxon>
    </lineage>
</organism>
<dbReference type="RefSeq" id="WP_334660266.1">
    <property type="nucleotide sequence ID" value="NZ_JARULZ010000002.1"/>
</dbReference>
<evidence type="ECO:0000313" key="3">
    <source>
        <dbReference type="Proteomes" id="UP001310290"/>
    </source>
</evidence>